<sequence length="118" mass="12859">MDERSSTSSGFEFNHPTIISLLYLASCVTGVTLIVGVVLAYVWRGEAKAEWEASHYQYLINTFWIGLVGSIVGCLLLIVVIGLLVLMAVGVLVIVRCVLSLLNAQKHQPMPNPGSWTV</sequence>
<evidence type="ECO:0000313" key="2">
    <source>
        <dbReference type="EMBL" id="MFC0684891.1"/>
    </source>
</evidence>
<dbReference type="RefSeq" id="WP_142635801.1">
    <property type="nucleotide sequence ID" value="NZ_JAPCWC010000031.1"/>
</dbReference>
<feature type="transmembrane region" description="Helical" evidence="1">
    <location>
        <begin position="63"/>
        <end position="95"/>
    </location>
</feature>
<gene>
    <name evidence="2" type="ORF">ACFFF8_09820</name>
</gene>
<keyword evidence="1" id="KW-1133">Transmembrane helix</keyword>
<dbReference type="Proteomes" id="UP001589858">
    <property type="component" value="Unassembled WGS sequence"/>
</dbReference>
<organism evidence="2 3">
    <name type="scientific">Novosphingobium clariflavum</name>
    <dbReference type="NCBI Taxonomy" id="2029884"/>
    <lineage>
        <taxon>Bacteria</taxon>
        <taxon>Pseudomonadati</taxon>
        <taxon>Pseudomonadota</taxon>
        <taxon>Alphaproteobacteria</taxon>
        <taxon>Sphingomonadales</taxon>
        <taxon>Sphingomonadaceae</taxon>
        <taxon>Novosphingobium</taxon>
    </lineage>
</organism>
<proteinExistence type="predicted"/>
<name>A0ABV6S6M2_9SPHN</name>
<accession>A0ABV6S6M2</accession>
<evidence type="ECO:0000313" key="3">
    <source>
        <dbReference type="Proteomes" id="UP001589858"/>
    </source>
</evidence>
<keyword evidence="3" id="KW-1185">Reference proteome</keyword>
<evidence type="ECO:0000256" key="1">
    <source>
        <dbReference type="SAM" id="Phobius"/>
    </source>
</evidence>
<protein>
    <submittedName>
        <fullName evidence="2">DUF4870 family protein</fullName>
    </submittedName>
</protein>
<feature type="transmembrane region" description="Helical" evidence="1">
    <location>
        <begin position="21"/>
        <end position="43"/>
    </location>
</feature>
<keyword evidence="1" id="KW-0472">Membrane</keyword>
<reference evidence="2 3" key="1">
    <citation type="submission" date="2024-09" db="EMBL/GenBank/DDBJ databases">
        <authorList>
            <person name="Sun Q."/>
            <person name="Mori K."/>
        </authorList>
    </citation>
    <scope>NUCLEOTIDE SEQUENCE [LARGE SCALE GENOMIC DNA]</scope>
    <source>
        <strain evidence="2 3">CICC 11035S</strain>
    </source>
</reference>
<keyword evidence="1" id="KW-0812">Transmembrane</keyword>
<comment type="caution">
    <text evidence="2">The sequence shown here is derived from an EMBL/GenBank/DDBJ whole genome shotgun (WGS) entry which is preliminary data.</text>
</comment>
<dbReference type="EMBL" id="JBHLTM010000034">
    <property type="protein sequence ID" value="MFC0684891.1"/>
    <property type="molecule type" value="Genomic_DNA"/>
</dbReference>